<dbReference type="Pfam" id="PF08781">
    <property type="entry name" value="DP"/>
    <property type="match status" value="1"/>
</dbReference>
<feature type="non-terminal residue" evidence="6">
    <location>
        <position position="63"/>
    </location>
</feature>
<dbReference type="EMBL" id="KE127650">
    <property type="protein sequence ID" value="EPB65597.1"/>
    <property type="molecule type" value="Genomic_DNA"/>
</dbReference>
<feature type="non-terminal residue" evidence="6">
    <location>
        <position position="1"/>
    </location>
</feature>
<evidence type="ECO:0000256" key="1">
    <source>
        <dbReference type="ARBA" id="ARBA00010940"/>
    </source>
</evidence>
<dbReference type="InterPro" id="IPR014889">
    <property type="entry name" value="Transc_factor_DP_C"/>
</dbReference>
<dbReference type="GO" id="GO:0003677">
    <property type="term" value="F:DNA binding"/>
    <property type="evidence" value="ECO:0007669"/>
    <property type="project" value="UniProtKB-KW"/>
</dbReference>
<keyword evidence="7" id="KW-1185">Reference proteome</keyword>
<evidence type="ECO:0000256" key="2">
    <source>
        <dbReference type="ARBA" id="ARBA00023015"/>
    </source>
</evidence>
<sequence length="63" mass="7389">TVISAREMSDSLGHRMSFGNTSVVVKQETKLQERIRRKKETIQELIVQLVAYKSLVWKNRELE</sequence>
<keyword evidence="2" id="KW-0805">Transcription regulation</keyword>
<evidence type="ECO:0000313" key="6">
    <source>
        <dbReference type="EMBL" id="EPB65597.1"/>
    </source>
</evidence>
<comment type="similarity">
    <text evidence="1">Belongs to the E2F/DP family.</text>
</comment>
<protein>
    <recommendedName>
        <fullName evidence="5">Transcription factor DP C-terminal domain-containing protein</fullName>
    </recommendedName>
</protein>
<evidence type="ECO:0000259" key="5">
    <source>
        <dbReference type="Pfam" id="PF08781"/>
    </source>
</evidence>
<organism evidence="6 7">
    <name type="scientific">Ancylostoma ceylanicum</name>
    <dbReference type="NCBI Taxonomy" id="53326"/>
    <lineage>
        <taxon>Eukaryota</taxon>
        <taxon>Metazoa</taxon>
        <taxon>Ecdysozoa</taxon>
        <taxon>Nematoda</taxon>
        <taxon>Chromadorea</taxon>
        <taxon>Rhabditida</taxon>
        <taxon>Rhabditina</taxon>
        <taxon>Rhabditomorpha</taxon>
        <taxon>Strongyloidea</taxon>
        <taxon>Ancylostomatidae</taxon>
        <taxon>Ancylostomatinae</taxon>
        <taxon>Ancylostoma</taxon>
    </lineage>
</organism>
<dbReference type="Proteomes" id="UP000054495">
    <property type="component" value="Unassembled WGS sequence"/>
</dbReference>
<feature type="domain" description="Transcription factor DP C-terminal" evidence="5">
    <location>
        <begin position="24"/>
        <end position="63"/>
    </location>
</feature>
<evidence type="ECO:0000256" key="4">
    <source>
        <dbReference type="ARBA" id="ARBA00023163"/>
    </source>
</evidence>
<keyword evidence="3" id="KW-0238">DNA-binding</keyword>
<evidence type="ECO:0000313" key="7">
    <source>
        <dbReference type="Proteomes" id="UP000054495"/>
    </source>
</evidence>
<accession>A0A0D6LCX4</accession>
<dbReference type="AlphaFoldDB" id="A0A0D6LCX4"/>
<name>A0A0D6LCX4_9BILA</name>
<dbReference type="InterPro" id="IPR038168">
    <property type="entry name" value="TF_DP_C_sf"/>
</dbReference>
<proteinExistence type="inferred from homology"/>
<dbReference type="InterPro" id="IPR037241">
    <property type="entry name" value="E2F-DP_heterodim"/>
</dbReference>
<dbReference type="SUPFAM" id="SSF144074">
    <property type="entry name" value="E2F-DP heterodimerization region"/>
    <property type="match status" value="1"/>
</dbReference>
<keyword evidence="4" id="KW-0804">Transcription</keyword>
<reference evidence="6 7" key="1">
    <citation type="submission" date="2013-05" db="EMBL/GenBank/DDBJ databases">
        <title>Draft genome of the parasitic nematode Anyclostoma ceylanicum.</title>
        <authorList>
            <person name="Mitreva M."/>
        </authorList>
    </citation>
    <scope>NUCLEOTIDE SEQUENCE [LARGE SCALE GENOMIC DNA]</scope>
</reference>
<dbReference type="Gene3D" id="1.20.140.80">
    <property type="entry name" value="Transcription factor DP"/>
    <property type="match status" value="1"/>
</dbReference>
<gene>
    <name evidence="6" type="ORF">ANCCEY_15336</name>
</gene>
<evidence type="ECO:0000256" key="3">
    <source>
        <dbReference type="ARBA" id="ARBA00023125"/>
    </source>
</evidence>